<keyword evidence="3" id="KW-1185">Reference proteome</keyword>
<evidence type="ECO:0000256" key="1">
    <source>
        <dbReference type="SAM" id="Phobius"/>
    </source>
</evidence>
<keyword evidence="1" id="KW-0472">Membrane</keyword>
<gene>
    <name evidence="2" type="ORF">C1H46_000144</name>
</gene>
<protein>
    <submittedName>
        <fullName evidence="2">Uncharacterized protein</fullName>
    </submittedName>
</protein>
<dbReference type="AlphaFoldDB" id="A0A540NTD7"/>
<comment type="caution">
    <text evidence="2">The sequence shown here is derived from an EMBL/GenBank/DDBJ whole genome shotgun (WGS) entry which is preliminary data.</text>
</comment>
<name>A0A540NTD7_MALBA</name>
<organism evidence="2 3">
    <name type="scientific">Malus baccata</name>
    <name type="common">Siberian crab apple</name>
    <name type="synonym">Pyrus baccata</name>
    <dbReference type="NCBI Taxonomy" id="106549"/>
    <lineage>
        <taxon>Eukaryota</taxon>
        <taxon>Viridiplantae</taxon>
        <taxon>Streptophyta</taxon>
        <taxon>Embryophyta</taxon>
        <taxon>Tracheophyta</taxon>
        <taxon>Spermatophyta</taxon>
        <taxon>Magnoliopsida</taxon>
        <taxon>eudicotyledons</taxon>
        <taxon>Gunneridae</taxon>
        <taxon>Pentapetalae</taxon>
        <taxon>rosids</taxon>
        <taxon>fabids</taxon>
        <taxon>Rosales</taxon>
        <taxon>Rosaceae</taxon>
        <taxon>Amygdaloideae</taxon>
        <taxon>Maleae</taxon>
        <taxon>Malus</taxon>
    </lineage>
</organism>
<reference evidence="2 3" key="1">
    <citation type="journal article" date="2019" name="G3 (Bethesda)">
        <title>Sequencing of a Wild Apple (Malus baccata) Genome Unravels the Differences Between Cultivated and Wild Apple Species Regarding Disease Resistance and Cold Tolerance.</title>
        <authorList>
            <person name="Chen X."/>
        </authorList>
    </citation>
    <scope>NUCLEOTIDE SEQUENCE [LARGE SCALE GENOMIC DNA]</scope>
    <source>
        <strain evidence="3">cv. Shandingzi</strain>
        <tissue evidence="2">Leaves</tissue>
    </source>
</reference>
<evidence type="ECO:0000313" key="3">
    <source>
        <dbReference type="Proteomes" id="UP000315295"/>
    </source>
</evidence>
<feature type="transmembrane region" description="Helical" evidence="1">
    <location>
        <begin position="6"/>
        <end position="24"/>
    </location>
</feature>
<feature type="transmembrane region" description="Helical" evidence="1">
    <location>
        <begin position="60"/>
        <end position="80"/>
    </location>
</feature>
<accession>A0A540NTD7</accession>
<dbReference type="EMBL" id="VIEB01000005">
    <property type="protein sequence ID" value="TQE14225.1"/>
    <property type="molecule type" value="Genomic_DNA"/>
</dbReference>
<keyword evidence="1" id="KW-0812">Transmembrane</keyword>
<keyword evidence="1" id="KW-1133">Transmembrane helix</keyword>
<sequence length="85" mass="9793">MCLDWRALIINWISYPLLSLTSLPPTAMPDLHRGQVLGDLNLVSIFLVWSLASFEDVTAAMMWFLLLEIWVFYCLFSAAFRPKLV</sequence>
<evidence type="ECO:0000313" key="2">
    <source>
        <dbReference type="EMBL" id="TQE14225.1"/>
    </source>
</evidence>
<proteinExistence type="predicted"/>
<dbReference type="Proteomes" id="UP000315295">
    <property type="component" value="Unassembled WGS sequence"/>
</dbReference>